<feature type="transmembrane region" description="Helical" evidence="1">
    <location>
        <begin position="20"/>
        <end position="39"/>
    </location>
</feature>
<protein>
    <submittedName>
        <fullName evidence="2">Uncharacterized protein</fullName>
    </submittedName>
</protein>
<keyword evidence="1" id="KW-0812">Transmembrane</keyword>
<comment type="caution">
    <text evidence="2">The sequence shown here is derived from an EMBL/GenBank/DDBJ whole genome shotgun (WGS) entry which is preliminary data.</text>
</comment>
<sequence>MVAITPHATRILPTMGINMIAIGATNEAIIVLLFIIIFLSDN</sequence>
<gene>
    <name evidence="2" type="ORF">ASZ90_007297</name>
</gene>
<reference evidence="2" key="1">
    <citation type="journal article" date="2015" name="Proc. Natl. Acad. Sci. U.S.A.">
        <title>Networks of energetic and metabolic interactions define dynamics in microbial communities.</title>
        <authorList>
            <person name="Embree M."/>
            <person name="Liu J.K."/>
            <person name="Al-Bassam M.M."/>
            <person name="Zengler K."/>
        </authorList>
    </citation>
    <scope>NUCLEOTIDE SEQUENCE</scope>
</reference>
<name>A0A0W8FQ46_9ZZZZ</name>
<dbReference type="EMBL" id="LNQE01000933">
    <property type="protein sequence ID" value="KUG22900.1"/>
    <property type="molecule type" value="Genomic_DNA"/>
</dbReference>
<keyword evidence="1" id="KW-0472">Membrane</keyword>
<organism evidence="2">
    <name type="scientific">hydrocarbon metagenome</name>
    <dbReference type="NCBI Taxonomy" id="938273"/>
    <lineage>
        <taxon>unclassified sequences</taxon>
        <taxon>metagenomes</taxon>
        <taxon>ecological metagenomes</taxon>
    </lineage>
</organism>
<proteinExistence type="predicted"/>
<dbReference type="AlphaFoldDB" id="A0A0W8FQ46"/>
<accession>A0A0W8FQ46</accession>
<keyword evidence="1" id="KW-1133">Transmembrane helix</keyword>
<evidence type="ECO:0000256" key="1">
    <source>
        <dbReference type="SAM" id="Phobius"/>
    </source>
</evidence>
<evidence type="ECO:0000313" key="2">
    <source>
        <dbReference type="EMBL" id="KUG22900.1"/>
    </source>
</evidence>